<dbReference type="InterPro" id="IPR009057">
    <property type="entry name" value="Homeodomain-like_sf"/>
</dbReference>
<organism evidence="6 7">
    <name type="scientific">Paraconexibacter antarcticus</name>
    <dbReference type="NCBI Taxonomy" id="2949664"/>
    <lineage>
        <taxon>Bacteria</taxon>
        <taxon>Bacillati</taxon>
        <taxon>Actinomycetota</taxon>
        <taxon>Thermoleophilia</taxon>
        <taxon>Solirubrobacterales</taxon>
        <taxon>Paraconexibacteraceae</taxon>
        <taxon>Paraconexibacter</taxon>
    </lineage>
</organism>
<accession>A0ABY5DXU9</accession>
<feature type="DNA-binding region" description="H-T-H motif" evidence="4">
    <location>
        <begin position="40"/>
        <end position="59"/>
    </location>
</feature>
<evidence type="ECO:0000256" key="4">
    <source>
        <dbReference type="PROSITE-ProRule" id="PRU00335"/>
    </source>
</evidence>
<keyword evidence="2 4" id="KW-0238">DNA-binding</keyword>
<dbReference type="InterPro" id="IPR050109">
    <property type="entry name" value="HTH-type_TetR-like_transc_reg"/>
</dbReference>
<evidence type="ECO:0000256" key="2">
    <source>
        <dbReference type="ARBA" id="ARBA00023125"/>
    </source>
</evidence>
<dbReference type="InterPro" id="IPR036271">
    <property type="entry name" value="Tet_transcr_reg_TetR-rel_C_sf"/>
</dbReference>
<dbReference type="PANTHER" id="PTHR30055">
    <property type="entry name" value="HTH-TYPE TRANSCRIPTIONAL REGULATOR RUTR"/>
    <property type="match status" value="1"/>
</dbReference>
<evidence type="ECO:0000259" key="5">
    <source>
        <dbReference type="PROSITE" id="PS50977"/>
    </source>
</evidence>
<keyword evidence="7" id="KW-1185">Reference proteome</keyword>
<evidence type="ECO:0000313" key="6">
    <source>
        <dbReference type="EMBL" id="UTI66163.1"/>
    </source>
</evidence>
<dbReference type="EMBL" id="CP098502">
    <property type="protein sequence ID" value="UTI66163.1"/>
    <property type="molecule type" value="Genomic_DNA"/>
</dbReference>
<gene>
    <name evidence="6" type="ORF">NBH00_08145</name>
</gene>
<dbReference type="RefSeq" id="WP_254572838.1">
    <property type="nucleotide sequence ID" value="NZ_CP098502.1"/>
</dbReference>
<feature type="domain" description="HTH tetR-type" evidence="5">
    <location>
        <begin position="16"/>
        <end position="77"/>
    </location>
</feature>
<dbReference type="PANTHER" id="PTHR30055:SF234">
    <property type="entry name" value="HTH-TYPE TRANSCRIPTIONAL REGULATOR BETI"/>
    <property type="match status" value="1"/>
</dbReference>
<keyword evidence="3" id="KW-0804">Transcription</keyword>
<dbReference type="Pfam" id="PF00440">
    <property type="entry name" value="TetR_N"/>
    <property type="match status" value="1"/>
</dbReference>
<proteinExistence type="predicted"/>
<sequence>MTPLARRTAANARSRRRTETALLEATRQLLAAGTPYADLSVEALARQAGVSRPTFYAYFEDKRALALRLGEILEEAIGEAVAEWLADGNGELRPTLEATLGVFAAHRSTLGALVEAATYDQEVAAYWRALHERFAEAARGRLRRGLPDLPDDLAAARAFALVWATERCFTEHLFAPQVEEDALMQTLELLWAAALGRAT</sequence>
<evidence type="ECO:0000256" key="1">
    <source>
        <dbReference type="ARBA" id="ARBA00023015"/>
    </source>
</evidence>
<protein>
    <submittedName>
        <fullName evidence="6">TetR/AcrR family transcriptional regulator</fullName>
    </submittedName>
</protein>
<evidence type="ECO:0000256" key="3">
    <source>
        <dbReference type="ARBA" id="ARBA00023163"/>
    </source>
</evidence>
<dbReference type="Gene3D" id="1.10.357.10">
    <property type="entry name" value="Tetracycline Repressor, domain 2"/>
    <property type="match status" value="1"/>
</dbReference>
<name>A0ABY5DXU9_9ACTN</name>
<dbReference type="Gene3D" id="1.10.10.60">
    <property type="entry name" value="Homeodomain-like"/>
    <property type="match status" value="1"/>
</dbReference>
<dbReference type="SUPFAM" id="SSF48498">
    <property type="entry name" value="Tetracyclin repressor-like, C-terminal domain"/>
    <property type="match status" value="1"/>
</dbReference>
<evidence type="ECO:0000313" key="7">
    <source>
        <dbReference type="Proteomes" id="UP001056035"/>
    </source>
</evidence>
<keyword evidence="1" id="KW-0805">Transcription regulation</keyword>
<reference evidence="6 7" key="1">
    <citation type="submission" date="2022-06" db="EMBL/GenBank/DDBJ databases">
        <title>Paraconexibacter antarcticus.</title>
        <authorList>
            <person name="Kim C.S."/>
        </authorList>
    </citation>
    <scope>NUCLEOTIDE SEQUENCE [LARGE SCALE GENOMIC DNA]</scope>
    <source>
        <strain evidence="6 7">02-257</strain>
    </source>
</reference>
<dbReference type="PROSITE" id="PS50977">
    <property type="entry name" value="HTH_TETR_2"/>
    <property type="match status" value="1"/>
</dbReference>
<dbReference type="Proteomes" id="UP001056035">
    <property type="component" value="Chromosome"/>
</dbReference>
<dbReference type="SUPFAM" id="SSF46689">
    <property type="entry name" value="Homeodomain-like"/>
    <property type="match status" value="1"/>
</dbReference>
<dbReference type="InterPro" id="IPR001647">
    <property type="entry name" value="HTH_TetR"/>
</dbReference>